<dbReference type="EMBL" id="CP016616">
    <property type="protein sequence ID" value="ANY79982.1"/>
    <property type="molecule type" value="Genomic_DNA"/>
</dbReference>
<protein>
    <submittedName>
        <fullName evidence="1">Uncharacterized protein</fullName>
    </submittedName>
</protein>
<evidence type="ECO:0000313" key="1">
    <source>
        <dbReference type="EMBL" id="ANY79982.1"/>
    </source>
</evidence>
<sequence>MQEKPMTLFSRRSVLGAMTVGITITGAGCVPAGLSSDGSPFPQAFSGFSVDVSALKAKGLGPFADLIGAAALDELQRSFADRVDPRGPRLVLRVTSVFFTPFPDNSSGRLGHGGSRGGGNSGHDAMEGEALAVGRRGEVLASHPMLAVRDVNTSPLTPDEQARAVAVAQHYVRWLRRQI</sequence>
<proteinExistence type="predicted"/>
<accession>A0A1B2EJH0</accession>
<organism evidence="1">
    <name type="scientific">Microvirga ossetica</name>
    <dbReference type="NCBI Taxonomy" id="1882682"/>
    <lineage>
        <taxon>Bacteria</taxon>
        <taxon>Pseudomonadati</taxon>
        <taxon>Pseudomonadota</taxon>
        <taxon>Alphaproteobacteria</taxon>
        <taxon>Hyphomicrobiales</taxon>
        <taxon>Methylobacteriaceae</taxon>
        <taxon>Microvirga</taxon>
    </lineage>
</organism>
<gene>
    <name evidence="1" type="ORF">BB934_18560</name>
</gene>
<dbReference type="PROSITE" id="PS51257">
    <property type="entry name" value="PROKAR_LIPOPROTEIN"/>
    <property type="match status" value="1"/>
</dbReference>
<name>A0A1B2EJH0_9HYPH</name>
<reference evidence="1" key="1">
    <citation type="submission" date="2016-07" db="EMBL/GenBank/DDBJ databases">
        <title>Microvirga ossetica sp. nov. a new species of rhizobia isolated from root nodules of the legume species Vicia alpestris Steven originated from North Ossetia region in the Caucasus.</title>
        <authorList>
            <person name="Safronova V.I."/>
            <person name="Kuznetsova I.G."/>
            <person name="Sazanova A.L."/>
            <person name="Belimov A."/>
            <person name="Andronov E."/>
            <person name="Osledkin Y.S."/>
            <person name="Onishchuk O.P."/>
            <person name="Kurchak O.N."/>
            <person name="Shaposhnikov A.I."/>
            <person name="Willems A."/>
            <person name="Tikhonovich I.A."/>
        </authorList>
    </citation>
    <scope>NUCLEOTIDE SEQUENCE [LARGE SCALE GENOMIC DNA]</scope>
    <source>
        <strain evidence="1">V5/3M</strain>
    </source>
</reference>
<dbReference type="KEGG" id="moc:BB934_18560"/>
<dbReference type="AlphaFoldDB" id="A0A1B2EJH0"/>